<dbReference type="Gene3D" id="3.40.50.2000">
    <property type="entry name" value="Glycogen Phosphorylase B"/>
    <property type="match status" value="4"/>
</dbReference>
<organism evidence="3 4">
    <name type="scientific">Prosthecobacter algae</name>
    <dbReference type="NCBI Taxonomy" id="1144682"/>
    <lineage>
        <taxon>Bacteria</taxon>
        <taxon>Pseudomonadati</taxon>
        <taxon>Verrucomicrobiota</taxon>
        <taxon>Verrucomicrobiia</taxon>
        <taxon>Verrucomicrobiales</taxon>
        <taxon>Verrucomicrobiaceae</taxon>
        <taxon>Prosthecobacter</taxon>
    </lineage>
</organism>
<dbReference type="RefSeq" id="WP_345734630.1">
    <property type="nucleotide sequence ID" value="NZ_BAABIA010000001.1"/>
</dbReference>
<evidence type="ECO:0000313" key="4">
    <source>
        <dbReference type="Proteomes" id="UP001499852"/>
    </source>
</evidence>
<keyword evidence="4" id="KW-1185">Reference proteome</keyword>
<evidence type="ECO:0000259" key="1">
    <source>
        <dbReference type="Pfam" id="PF00534"/>
    </source>
</evidence>
<evidence type="ECO:0000313" key="3">
    <source>
        <dbReference type="EMBL" id="GAA5133448.1"/>
    </source>
</evidence>
<dbReference type="InterPro" id="IPR028098">
    <property type="entry name" value="Glyco_trans_4-like_N"/>
</dbReference>
<dbReference type="Pfam" id="PF13692">
    <property type="entry name" value="Glyco_trans_1_4"/>
    <property type="match status" value="1"/>
</dbReference>
<comment type="caution">
    <text evidence="3">The sequence shown here is derived from an EMBL/GenBank/DDBJ whole genome shotgun (WGS) entry which is preliminary data.</text>
</comment>
<feature type="domain" description="Glycosyltransferase subfamily 4-like N-terminal" evidence="2">
    <location>
        <begin position="378"/>
        <end position="537"/>
    </location>
</feature>
<dbReference type="PANTHER" id="PTHR12526:SF635">
    <property type="entry name" value="GLYCOSYL TRANSFERASE GROUP 1"/>
    <property type="match status" value="1"/>
</dbReference>
<dbReference type="SUPFAM" id="SSF53756">
    <property type="entry name" value="UDP-Glycosyltransferase/glycogen phosphorylase"/>
    <property type="match status" value="2"/>
</dbReference>
<feature type="domain" description="Glycosyltransferase subfamily 4-like N-terminal" evidence="2">
    <location>
        <begin position="20"/>
        <end position="182"/>
    </location>
</feature>
<sequence>MPECHAPCRLAFLIRDLGHGGAQRQLVTLAKALVALGGFEICVVHFYPGVFESELQAAGVRTVCVGKRHRWDLAGFFLRLVKTMRALGPDVIHGYLHESNLMALLLKPLCGFPKVLWGIRDSQTDAETWGLLGRLSFRLNCLLSGWADGIIANSRAGRDYYIGKGYPAARFEVVPNGIDTARFKQTLLGNSGQTFTLIGRLHPMKDHATFLRALAEVPEAQGRIIGSGDAAYAEEMRRLAATLGLTNRLTWETARDDLPEMYPTLDCVVSTSAYGEGFSNVLGEAMACGLPCIASDVGDSAWLVDDRRWIFPAGDVAALTGAMKSFLALNHEGRRALREQNRQRIADHFTVEKMVAKTAEIVRRQGPVLWITTGLGTGGAEMMLTQLIGGLKHHSHTVISLTAGGKYIEPLRAVGATVHTLDMPVGKPTVGALWQLLKISRLTRPTVIMGWMYHGCLAALIARMGTQAKVIWNIRQSLYDLSLEKRGSALVIRALGWLSFWPKLITYNSQVSARQHEAIGYRPNKTRLIPNGFDLEKWQPAKPRAEDVKKPILIGRFGRYTAMKDYPTFLRAAALIVQQRPDVQCLLAGTGVNADNAELAELVQQLGLTNHVQLLGERQDLPEMTASLDLVVSSSAFGEGFPNVVGEAMACAVPVVATDIGDTAWVMGETGRLVPAKDPAALAAACLDVLRLSPALRHQSGQAGRARILAHFSLNRVLALFEEVLSTRAHIATSSEAIAPLKPAVTSN</sequence>
<protein>
    <recommendedName>
        <fullName evidence="5">Glycosyltransferase involved in cell wall biosynthesis</fullName>
    </recommendedName>
</protein>
<dbReference type="Pfam" id="PF00534">
    <property type="entry name" value="Glycos_transf_1"/>
    <property type="match status" value="1"/>
</dbReference>
<dbReference type="Proteomes" id="UP001499852">
    <property type="component" value="Unassembled WGS sequence"/>
</dbReference>
<name>A0ABP9NVV2_9BACT</name>
<dbReference type="PANTHER" id="PTHR12526">
    <property type="entry name" value="GLYCOSYLTRANSFERASE"/>
    <property type="match status" value="1"/>
</dbReference>
<dbReference type="InterPro" id="IPR001296">
    <property type="entry name" value="Glyco_trans_1"/>
</dbReference>
<accession>A0ABP9NVV2</accession>
<evidence type="ECO:0000259" key="2">
    <source>
        <dbReference type="Pfam" id="PF13439"/>
    </source>
</evidence>
<evidence type="ECO:0008006" key="5">
    <source>
        <dbReference type="Google" id="ProtNLM"/>
    </source>
</evidence>
<gene>
    <name evidence="3" type="ORF">GCM10023213_03300</name>
</gene>
<dbReference type="Pfam" id="PF13439">
    <property type="entry name" value="Glyco_transf_4"/>
    <property type="match status" value="2"/>
</dbReference>
<reference evidence="4" key="1">
    <citation type="journal article" date="2019" name="Int. J. Syst. Evol. Microbiol.">
        <title>The Global Catalogue of Microorganisms (GCM) 10K type strain sequencing project: providing services to taxonomists for standard genome sequencing and annotation.</title>
        <authorList>
            <consortium name="The Broad Institute Genomics Platform"/>
            <consortium name="The Broad Institute Genome Sequencing Center for Infectious Disease"/>
            <person name="Wu L."/>
            <person name="Ma J."/>
        </authorList>
    </citation>
    <scope>NUCLEOTIDE SEQUENCE [LARGE SCALE GENOMIC DNA]</scope>
    <source>
        <strain evidence="4">JCM 18053</strain>
    </source>
</reference>
<proteinExistence type="predicted"/>
<feature type="domain" description="Glycosyl transferase family 1" evidence="1">
    <location>
        <begin position="184"/>
        <end position="344"/>
    </location>
</feature>
<dbReference type="EMBL" id="BAABIA010000001">
    <property type="protein sequence ID" value="GAA5133448.1"/>
    <property type="molecule type" value="Genomic_DNA"/>
</dbReference>